<feature type="transmembrane region" description="Helical" evidence="1">
    <location>
        <begin position="117"/>
        <end position="137"/>
    </location>
</feature>
<evidence type="ECO:0000313" key="2">
    <source>
        <dbReference type="EMBL" id="HIS92313.1"/>
    </source>
</evidence>
<dbReference type="AlphaFoldDB" id="A0A9D1FZ87"/>
<reference evidence="2" key="2">
    <citation type="journal article" date="2021" name="PeerJ">
        <title>Extensive microbial diversity within the chicken gut microbiome revealed by metagenomics and culture.</title>
        <authorList>
            <person name="Gilroy R."/>
            <person name="Ravi A."/>
            <person name="Getino M."/>
            <person name="Pursley I."/>
            <person name="Horton D.L."/>
            <person name="Alikhan N.F."/>
            <person name="Baker D."/>
            <person name="Gharbi K."/>
            <person name="Hall N."/>
            <person name="Watson M."/>
            <person name="Adriaenssens E.M."/>
            <person name="Foster-Nyarko E."/>
            <person name="Jarju S."/>
            <person name="Secka A."/>
            <person name="Antonio M."/>
            <person name="Oren A."/>
            <person name="Chaudhuri R.R."/>
            <person name="La Ragione R."/>
            <person name="Hildebrand F."/>
            <person name="Pallen M.J."/>
        </authorList>
    </citation>
    <scope>NUCLEOTIDE SEQUENCE</scope>
    <source>
        <strain evidence="2">13766</strain>
    </source>
</reference>
<name>A0A9D1FZ87_9FIRM</name>
<accession>A0A9D1FZ87</accession>
<comment type="caution">
    <text evidence="2">The sequence shown here is derived from an EMBL/GenBank/DDBJ whole genome shotgun (WGS) entry which is preliminary data.</text>
</comment>
<protein>
    <submittedName>
        <fullName evidence="2">DUF2812 domain-containing protein</fullName>
    </submittedName>
</protein>
<proteinExistence type="predicted"/>
<organism evidence="2 3">
    <name type="scientific">Candidatus Alectryocaccomicrobium excrementavium</name>
    <dbReference type="NCBI Taxonomy" id="2840668"/>
    <lineage>
        <taxon>Bacteria</taxon>
        <taxon>Bacillati</taxon>
        <taxon>Bacillota</taxon>
        <taxon>Clostridia</taxon>
        <taxon>Candidatus Alectryocaccomicrobium</taxon>
    </lineage>
</organism>
<dbReference type="InterPro" id="IPR021359">
    <property type="entry name" value="DUF2812"/>
</dbReference>
<keyword evidence="1" id="KW-1133">Transmembrane helix</keyword>
<evidence type="ECO:0000313" key="3">
    <source>
        <dbReference type="Proteomes" id="UP000824140"/>
    </source>
</evidence>
<gene>
    <name evidence="2" type="ORF">IAA84_04770</name>
</gene>
<reference evidence="2" key="1">
    <citation type="submission" date="2020-10" db="EMBL/GenBank/DDBJ databases">
        <authorList>
            <person name="Gilroy R."/>
        </authorList>
    </citation>
    <scope>NUCLEOTIDE SEQUENCE</scope>
    <source>
        <strain evidence="2">13766</strain>
    </source>
</reference>
<feature type="transmembrane region" description="Helical" evidence="1">
    <location>
        <begin position="149"/>
        <end position="175"/>
    </location>
</feature>
<dbReference type="Proteomes" id="UP000824140">
    <property type="component" value="Unassembled WGS sequence"/>
</dbReference>
<keyword evidence="1" id="KW-0472">Membrane</keyword>
<dbReference type="EMBL" id="DVJN01000094">
    <property type="protein sequence ID" value="HIS92313.1"/>
    <property type="molecule type" value="Genomic_DNA"/>
</dbReference>
<keyword evidence="1" id="KW-0812">Transmembrane</keyword>
<sequence>MKTHKTVFRYFTIMEYEKEQEWLSRQHRQGWKLTAVAVCFYRFERCAPEDVVYQLDYNPEGREQQEEYVQLFRDCGWEHVLDNVGYSYFRKPASQMQGREEIFCDEESRMEMFRRILCHRMLPLLILLVGMFVPLIIMELLEADSAADALVTGIPAGLVVALYIAVFAQCALQYIRLRKGR</sequence>
<dbReference type="Pfam" id="PF11193">
    <property type="entry name" value="DUF2812"/>
    <property type="match status" value="1"/>
</dbReference>
<evidence type="ECO:0000256" key="1">
    <source>
        <dbReference type="SAM" id="Phobius"/>
    </source>
</evidence>